<evidence type="ECO:0000256" key="5">
    <source>
        <dbReference type="ARBA" id="ARBA00023004"/>
    </source>
</evidence>
<keyword evidence="3 7" id="KW-0812">Transmembrane</keyword>
<comment type="similarity">
    <text evidence="7">Belongs to the MsrQ family.</text>
</comment>
<feature type="transmembrane region" description="Helical" evidence="7">
    <location>
        <begin position="156"/>
        <end position="174"/>
    </location>
</feature>
<accession>A0ABT0CGN7</accession>
<dbReference type="InterPro" id="IPR022837">
    <property type="entry name" value="MsrQ-like"/>
</dbReference>
<keyword evidence="10" id="KW-1185">Reference proteome</keyword>
<sequence>MPAAIPALPRKYHAASIWLLYAVGLLPAAWGFWLGATGGLPGNPVKEFEHLLGLWALRFLVATLAITPLRDLFGINWIRYRRALGLLAFWYVLMHFLTYMVLDQYLNFTAIIDDIVRRPFITIGMAAFVMLIPLALTSNNWSIRRLGPRWVKLHRLVYVIAAAGVLHFAMSVKVVGLEPWTYIALVALLLLYRLLRPILRNRNRGRRTNAALPGRERSA</sequence>
<dbReference type="Proteomes" id="UP001201844">
    <property type="component" value="Unassembled WGS sequence"/>
</dbReference>
<dbReference type="RefSeq" id="WP_241596171.1">
    <property type="nucleotide sequence ID" value="NZ_JAKVIN010000001.1"/>
</dbReference>
<comment type="subcellular location">
    <subcellularLocation>
        <location evidence="7">Cell membrane</location>
        <topology evidence="7">Multi-pass membrane protein</topology>
    </subcellularLocation>
    <subcellularLocation>
        <location evidence="1">Membrane</location>
        <topology evidence="1">Multi-pass membrane protein</topology>
    </subcellularLocation>
</comment>
<comment type="subunit">
    <text evidence="7">Heterodimer of a catalytic subunit (MsrP) and a heme-binding subunit (MsrQ).</text>
</comment>
<feature type="transmembrane region" description="Helical" evidence="7">
    <location>
        <begin position="84"/>
        <end position="102"/>
    </location>
</feature>
<keyword evidence="7" id="KW-1003">Cell membrane</keyword>
<name>A0ABT0CGN7_9HYPH</name>
<evidence type="ECO:0000256" key="7">
    <source>
        <dbReference type="HAMAP-Rule" id="MF_01207"/>
    </source>
</evidence>
<evidence type="ECO:0000256" key="6">
    <source>
        <dbReference type="ARBA" id="ARBA00023136"/>
    </source>
</evidence>
<proteinExistence type="inferred from homology"/>
<keyword evidence="5 7" id="KW-0408">Iron</keyword>
<keyword evidence="7" id="KW-0349">Heme</keyword>
<keyword evidence="7" id="KW-0249">Electron transport</keyword>
<dbReference type="EMBL" id="JAKVIN010000001">
    <property type="protein sequence ID" value="MCJ8147779.1"/>
    <property type="molecule type" value="Genomic_DNA"/>
</dbReference>
<evidence type="ECO:0000313" key="9">
    <source>
        <dbReference type="EMBL" id="MCJ8147779.1"/>
    </source>
</evidence>
<feature type="domain" description="Ferric oxidoreductase" evidence="8">
    <location>
        <begin position="52"/>
        <end position="164"/>
    </location>
</feature>
<dbReference type="InterPro" id="IPR013130">
    <property type="entry name" value="Fe3_Rdtase_TM_dom"/>
</dbReference>
<evidence type="ECO:0000256" key="2">
    <source>
        <dbReference type="ARBA" id="ARBA00022448"/>
    </source>
</evidence>
<feature type="transmembrane region" description="Helical" evidence="7">
    <location>
        <begin position="180"/>
        <end position="199"/>
    </location>
</feature>
<comment type="cofactor">
    <cofactor evidence="7">
        <name>heme b</name>
        <dbReference type="ChEBI" id="CHEBI:60344"/>
    </cofactor>
    <text evidence="7">Binds 1 heme b (iron(II)-protoporphyrin IX) group per subunit.</text>
</comment>
<comment type="cofactor">
    <cofactor evidence="7">
        <name>FMN</name>
        <dbReference type="ChEBI" id="CHEBI:58210"/>
    </cofactor>
    <text evidence="7">Binds 1 FMN per subunit.</text>
</comment>
<keyword evidence="7" id="KW-0285">Flavoprotein</keyword>
<organism evidence="9 10">
    <name type="scientific">Shinella sedimenti</name>
    <dbReference type="NCBI Taxonomy" id="2919913"/>
    <lineage>
        <taxon>Bacteria</taxon>
        <taxon>Pseudomonadati</taxon>
        <taxon>Pseudomonadota</taxon>
        <taxon>Alphaproteobacteria</taxon>
        <taxon>Hyphomicrobiales</taxon>
        <taxon>Rhizobiaceae</taxon>
        <taxon>Shinella</taxon>
    </lineage>
</organism>
<comment type="function">
    <text evidence="7">Part of the MsrPQ system that repairs oxidized periplasmic proteins containing methionine sulfoxide residues (Met-O), using respiratory chain electrons. Thus protects these proteins from oxidative-stress damage caused by reactive species of oxygen and chlorine generated by the host defense mechanisms. MsrPQ is essential for the maintenance of envelope integrity under bleach stress, rescuing a wide series of structurally unrelated periplasmic proteins from methionine oxidation. MsrQ provides electrons for reduction to the reductase catalytic subunit MsrP, using the quinone pool of the respiratory chain.</text>
</comment>
<protein>
    <recommendedName>
        <fullName evidence="7">Protein-methionine-sulfoxide reductase heme-binding subunit MsrQ</fullName>
    </recommendedName>
    <alternativeName>
        <fullName evidence="7">Flavocytochrome MsrQ</fullName>
    </alternativeName>
</protein>
<feature type="transmembrane region" description="Helical" evidence="7">
    <location>
        <begin position="12"/>
        <end position="33"/>
    </location>
</feature>
<dbReference type="NCBIfam" id="NF003833">
    <property type="entry name" value="PRK05419.1-5"/>
    <property type="match status" value="1"/>
</dbReference>
<reference evidence="9 10" key="1">
    <citation type="submission" date="2022-02" db="EMBL/GenBank/DDBJ databases">
        <title>Shinella B3.7 sp. nov., isolated from Sediment (Zhairuo Island).</title>
        <authorList>
            <person name="Chen G."/>
        </authorList>
    </citation>
    <scope>NUCLEOTIDE SEQUENCE [LARGE SCALE GENOMIC DNA]</scope>
    <source>
        <strain evidence="9 10">B3.7</strain>
    </source>
</reference>
<keyword evidence="2 7" id="KW-0813">Transport</keyword>
<keyword evidence="7" id="KW-0479">Metal-binding</keyword>
<keyword evidence="6 7" id="KW-0472">Membrane</keyword>
<evidence type="ECO:0000256" key="3">
    <source>
        <dbReference type="ARBA" id="ARBA00022692"/>
    </source>
</evidence>
<dbReference type="Pfam" id="PF01794">
    <property type="entry name" value="Ferric_reduct"/>
    <property type="match status" value="1"/>
</dbReference>
<evidence type="ECO:0000313" key="10">
    <source>
        <dbReference type="Proteomes" id="UP001201844"/>
    </source>
</evidence>
<dbReference type="HAMAP" id="MF_01207">
    <property type="entry name" value="MsrQ"/>
    <property type="match status" value="1"/>
</dbReference>
<gene>
    <name evidence="7 9" type="primary">msrQ</name>
    <name evidence="9" type="ORF">MKI86_01370</name>
</gene>
<keyword evidence="4 7" id="KW-1133">Transmembrane helix</keyword>
<evidence type="ECO:0000259" key="8">
    <source>
        <dbReference type="Pfam" id="PF01794"/>
    </source>
</evidence>
<keyword evidence="7" id="KW-0288">FMN</keyword>
<comment type="caution">
    <text evidence="9">The sequence shown here is derived from an EMBL/GenBank/DDBJ whole genome shotgun (WGS) entry which is preliminary data.</text>
</comment>
<evidence type="ECO:0000256" key="1">
    <source>
        <dbReference type="ARBA" id="ARBA00004141"/>
    </source>
</evidence>
<feature type="transmembrane region" description="Helical" evidence="7">
    <location>
        <begin position="53"/>
        <end position="72"/>
    </location>
</feature>
<evidence type="ECO:0000256" key="4">
    <source>
        <dbReference type="ARBA" id="ARBA00022989"/>
    </source>
</evidence>
<dbReference type="PANTHER" id="PTHR36964">
    <property type="entry name" value="PROTEIN-METHIONINE-SULFOXIDE REDUCTASE HEME-BINDING SUBUNIT MSRQ"/>
    <property type="match status" value="1"/>
</dbReference>
<feature type="transmembrane region" description="Helical" evidence="7">
    <location>
        <begin position="118"/>
        <end position="136"/>
    </location>
</feature>
<dbReference type="PANTHER" id="PTHR36964:SF1">
    <property type="entry name" value="PROTEIN-METHIONINE-SULFOXIDE REDUCTASE HEME-BINDING SUBUNIT MSRQ"/>
    <property type="match status" value="1"/>
</dbReference>